<evidence type="ECO:0000313" key="4">
    <source>
        <dbReference type="EMBL" id="MBA5630581.1"/>
    </source>
</evidence>
<dbReference type="PANTHER" id="PTHR35580:SF1">
    <property type="entry name" value="PHYTASE-LIKE DOMAIN-CONTAINING PROTEIN"/>
    <property type="match status" value="1"/>
</dbReference>
<dbReference type="RefSeq" id="WP_182044187.1">
    <property type="nucleotide sequence ID" value="NZ_JACDZE010000005.1"/>
</dbReference>
<sequence>MRKRILSISLWILSIGMYLNAQDFEWAHTFGGTISDNGNAIAVDISGNVYTTGAFYETIDLDPGSGMENQTSLGMRDVFIQKLDADGNFLWGKAFGGTSTDSSYSIDIDPSGNVYVTGFFQETVDFDPGVGVSNLSSEGSWDIFILKLDTNGNFLWAKSIGASGQDVGYGIKVDNSGSVYTTGVFYDTVDFDPGTGIALLSTTGETTANTFILKLDSSGNYVWAKSFYGEANWGMSINLDSEENIYTTGMMTGEADFDPGAGTVSLTSVFGYGNYVQKMDNSGNFIWAKAFGGAYNYHPPVSTVDASGNVYTTGSFDFPGDYDPSDEVFTLTSNGNNDVFILKLDASGNFQWAKSFGGDCEFCADGGHSVAIDNSGNVYTTGFFSGTSDFDPGAGTASYTAVGDRDIFIQKLNPAGEFIWAQAFGGTERETSLGIDIDGENNIYTTGYFAGTLDFNPSSETDMHTSVGEWDVFVQKLSQDSLGIEENEWTYVSIYPNPVQNLLNISMSQTIDSVEIIGMDGRVYFKQNFNANEVQINLSDLPKGVYIARIQSGKTIEHKKLIKK</sequence>
<proteinExistence type="predicted"/>
<dbReference type="InterPro" id="IPR010620">
    <property type="entry name" value="SBBP_repeat"/>
</dbReference>
<feature type="domain" description="Secretion system C-terminal sorting" evidence="3">
    <location>
        <begin position="494"/>
        <end position="562"/>
    </location>
</feature>
<dbReference type="InterPro" id="IPR011042">
    <property type="entry name" value="6-blade_b-propeller_TolB-like"/>
</dbReference>
<dbReference type="AlphaFoldDB" id="A0A838ZUF0"/>
<feature type="signal peptide" evidence="2">
    <location>
        <begin position="1"/>
        <end position="21"/>
    </location>
</feature>
<accession>A0A838ZUF0</accession>
<name>A0A838ZUF0_9FLAO</name>
<dbReference type="Proteomes" id="UP000552241">
    <property type="component" value="Unassembled WGS sequence"/>
</dbReference>
<evidence type="ECO:0000259" key="3">
    <source>
        <dbReference type="Pfam" id="PF18962"/>
    </source>
</evidence>
<organism evidence="4 5">
    <name type="scientific">Moheibacter lacus</name>
    <dbReference type="NCBI Taxonomy" id="2745851"/>
    <lineage>
        <taxon>Bacteria</taxon>
        <taxon>Pseudomonadati</taxon>
        <taxon>Bacteroidota</taxon>
        <taxon>Flavobacteriia</taxon>
        <taxon>Flavobacteriales</taxon>
        <taxon>Weeksellaceae</taxon>
        <taxon>Moheibacter</taxon>
    </lineage>
</organism>
<keyword evidence="1 2" id="KW-0732">Signal</keyword>
<gene>
    <name evidence="4" type="ORF">HU137_12445</name>
</gene>
<dbReference type="Gene3D" id="2.120.10.30">
    <property type="entry name" value="TolB, C-terminal domain"/>
    <property type="match status" value="2"/>
</dbReference>
<dbReference type="InterPro" id="IPR052918">
    <property type="entry name" value="Motility_Chemotaxis_Reg"/>
</dbReference>
<reference evidence="4 5" key="1">
    <citation type="submission" date="2020-07" db="EMBL/GenBank/DDBJ databases">
        <title>Moheibacter lacus sp. nov., a member of the family Flavobacteriaceae isolated from freshwater lake sediment.</title>
        <authorList>
            <person name="Liu Y."/>
        </authorList>
    </citation>
    <scope>NUCLEOTIDE SEQUENCE [LARGE SCALE GENOMIC DNA]</scope>
    <source>
        <strain evidence="4 5">BDHS18</strain>
    </source>
</reference>
<dbReference type="PANTHER" id="PTHR35580">
    <property type="entry name" value="CELL SURFACE GLYCOPROTEIN (S-LAYER PROTEIN)-LIKE PROTEIN"/>
    <property type="match status" value="1"/>
</dbReference>
<keyword evidence="5" id="KW-1185">Reference proteome</keyword>
<evidence type="ECO:0000313" key="5">
    <source>
        <dbReference type="Proteomes" id="UP000552241"/>
    </source>
</evidence>
<evidence type="ECO:0000256" key="2">
    <source>
        <dbReference type="SAM" id="SignalP"/>
    </source>
</evidence>
<protein>
    <submittedName>
        <fullName evidence="4">SBBP repeat-containing protein</fullName>
    </submittedName>
</protein>
<evidence type="ECO:0000256" key="1">
    <source>
        <dbReference type="ARBA" id="ARBA00022729"/>
    </source>
</evidence>
<dbReference type="NCBIfam" id="TIGR04183">
    <property type="entry name" value="Por_Secre_tail"/>
    <property type="match status" value="1"/>
</dbReference>
<dbReference type="EMBL" id="JACDZE010000005">
    <property type="protein sequence ID" value="MBA5630581.1"/>
    <property type="molecule type" value="Genomic_DNA"/>
</dbReference>
<dbReference type="Pfam" id="PF06739">
    <property type="entry name" value="SBBP"/>
    <property type="match status" value="2"/>
</dbReference>
<dbReference type="SUPFAM" id="SSF101898">
    <property type="entry name" value="NHL repeat"/>
    <property type="match status" value="1"/>
</dbReference>
<comment type="caution">
    <text evidence="4">The sequence shown here is derived from an EMBL/GenBank/DDBJ whole genome shotgun (WGS) entry which is preliminary data.</text>
</comment>
<dbReference type="Pfam" id="PF18962">
    <property type="entry name" value="Por_Secre_tail"/>
    <property type="match status" value="1"/>
</dbReference>
<feature type="chain" id="PRO_5032507296" evidence="2">
    <location>
        <begin position="22"/>
        <end position="564"/>
    </location>
</feature>
<dbReference type="InterPro" id="IPR026444">
    <property type="entry name" value="Secre_tail"/>
</dbReference>